<dbReference type="PROSITE" id="PS00687">
    <property type="entry name" value="ALDEHYDE_DEHYDR_GLU"/>
    <property type="match status" value="1"/>
</dbReference>
<dbReference type="EMBL" id="CAESGF010000005">
    <property type="protein sequence ID" value="CAB4363442.1"/>
    <property type="molecule type" value="Genomic_DNA"/>
</dbReference>
<feature type="domain" description="Aldehyde dehydrogenase" evidence="7">
    <location>
        <begin position="502"/>
        <end position="917"/>
    </location>
</feature>
<feature type="compositionally biased region" description="Basic and acidic residues" evidence="6">
    <location>
        <begin position="445"/>
        <end position="455"/>
    </location>
</feature>
<evidence type="ECO:0000313" key="9">
    <source>
        <dbReference type="EMBL" id="CAB4363442.1"/>
    </source>
</evidence>
<dbReference type="EMBL" id="CAFBMT010000005">
    <property type="protein sequence ID" value="CAB4924574.1"/>
    <property type="molecule type" value="Genomic_DNA"/>
</dbReference>
<evidence type="ECO:0000256" key="3">
    <source>
        <dbReference type="ARBA" id="ARBA00023002"/>
    </source>
</evidence>
<dbReference type="InterPro" id="IPR025703">
    <property type="entry name" value="Bifunct_PutA"/>
</dbReference>
<evidence type="ECO:0000256" key="1">
    <source>
        <dbReference type="ARBA" id="ARBA00004786"/>
    </source>
</evidence>
<sequence length="1064" mass="115746">MALDGGMTVQHAEQLLVASLTGTTRPEARQRDRLAAVVQDEQLRALTFALTDEVLRFDDHRRAAARFRAIVHEVGVPPSLGLVDAWSLRAGALLAPTLPWIVMPLVRRRIVRESNGVVLPADDPEFARHLARRRSEGFPLNVNVLGEAILSDTEADERMRLIRERVARPDVDYVSLKISAVVANLDALAFDHSVALICERLRVLYRDAQHTTPQVFVNLDMEEYRDLPLTITSLMQVLDEPEFVGVDAGIVLQAYLPDSHGACEQLCAWAADRHARSGGTLKVRVVKGANLAMEKVEAELHGWPLAPYGSKAEVDASFKRLVARVLDPRWVGAVRLGFASQNLFDLAWALELCAVYPGRIDLEMLEGMAPAQARAVRDEAGQVLLYAPVVRHDDLAASIAYLTRRLDENTSSDNFLRALFTLQPGSADWVDQAARFTVAMEARGGVRTEPHRTQDRSLPVSSSAHDQFANAVDTDWTREANRAWIAGHLVAPVVPEMVLTDTVEAVDAAVAAAVTAGQRWAGTPFAERRALLHAVADEMERSRGATLSLMAHTACKTVTEGDSEISEGVDFARYYADCTHSIEVAQQRGLAFSPHGVVLVAAPWNFPYAIPAGGVFAALAAGNAVLLKPAPEVRAVGRALVDQLWRAGVPRDLVQFVATPDDEVGRHLVTHDDVATVVLTGGYDTAQMFRSWKPSIRILAETSGKNAMVITAAADEDAAIKDLVKSAFGHAGQKCSAASLAIVEAAVYDEPGFLPRLAAAVRSVRVGEAGKLSTMMGPLIGPPSEKLRKALTVLEPGEAWLVQPQRLDESTNLWSPGVRIGVQAGSWFHRTECFGPVLGVMRAENLDHAIELQNATDFGLTGGIQSLDEHEVEYWLERVQVGNAYVNRHITGAVVQRQPFGGWKRSSIGCGPKAGGPFYVEALGTSSGGAHVEADFRRVWREHFAVEHDPSGLACERNVLRHRPLPSVGVYIAPDADPAAVDLARMAARVAGVTAETVVSPATQSVERVRVVGTITDEQLAECHAAGVEVDRVQPVADAMVELRRWTREQSISTTRHRHGRLLD</sequence>
<keyword evidence="3" id="KW-0560">Oxidoreductase</keyword>
<dbReference type="EMBL" id="CAFBOL010000098">
    <property type="protein sequence ID" value="CAB5008348.1"/>
    <property type="molecule type" value="Genomic_DNA"/>
</dbReference>
<dbReference type="InterPro" id="IPR016163">
    <property type="entry name" value="Ald_DH_C"/>
</dbReference>
<reference evidence="11" key="1">
    <citation type="submission" date="2020-05" db="EMBL/GenBank/DDBJ databases">
        <authorList>
            <person name="Chiriac C."/>
            <person name="Salcher M."/>
            <person name="Ghai R."/>
            <person name="Kavagutti S V."/>
        </authorList>
    </citation>
    <scope>NUCLEOTIDE SEQUENCE</scope>
</reference>
<dbReference type="EMBL" id="CAEZYF010000008">
    <property type="protein sequence ID" value="CAB4723856.1"/>
    <property type="molecule type" value="Genomic_DNA"/>
</dbReference>
<dbReference type="InterPro" id="IPR029041">
    <property type="entry name" value="FAD-linked_oxidoreductase-like"/>
</dbReference>
<dbReference type="GO" id="GO:0010133">
    <property type="term" value="P:L-proline catabolic process to L-glutamate"/>
    <property type="evidence" value="ECO:0007669"/>
    <property type="project" value="InterPro"/>
</dbReference>
<dbReference type="InterPro" id="IPR050485">
    <property type="entry name" value="Proline_metab_enzyme"/>
</dbReference>
<dbReference type="InterPro" id="IPR015590">
    <property type="entry name" value="Aldehyde_DH_dom"/>
</dbReference>
<dbReference type="EC" id="1.2.1.88" evidence="2"/>
<evidence type="ECO:0000256" key="5">
    <source>
        <dbReference type="ARBA" id="ARBA00048142"/>
    </source>
</evidence>
<feature type="region of interest" description="Disordered" evidence="6">
    <location>
        <begin position="445"/>
        <end position="465"/>
    </location>
</feature>
<evidence type="ECO:0000259" key="7">
    <source>
        <dbReference type="Pfam" id="PF00171"/>
    </source>
</evidence>
<dbReference type="InterPro" id="IPR002872">
    <property type="entry name" value="Proline_DH_dom"/>
</dbReference>
<dbReference type="SUPFAM" id="SSF53720">
    <property type="entry name" value="ALDH-like"/>
    <property type="match status" value="1"/>
</dbReference>
<dbReference type="GO" id="GO:0003700">
    <property type="term" value="F:DNA-binding transcription factor activity"/>
    <property type="evidence" value="ECO:0007669"/>
    <property type="project" value="InterPro"/>
</dbReference>
<dbReference type="InterPro" id="IPR016161">
    <property type="entry name" value="Ald_DH/histidinol_DH"/>
</dbReference>
<evidence type="ECO:0000259" key="8">
    <source>
        <dbReference type="Pfam" id="PF01619"/>
    </source>
</evidence>
<name>A0A6J7C6A8_9ZZZZ</name>
<evidence type="ECO:0000313" key="13">
    <source>
        <dbReference type="EMBL" id="CAB5008348.1"/>
    </source>
</evidence>
<dbReference type="GO" id="GO:0009898">
    <property type="term" value="C:cytoplasmic side of plasma membrane"/>
    <property type="evidence" value="ECO:0007669"/>
    <property type="project" value="TreeGrafter"/>
</dbReference>
<dbReference type="Pfam" id="PF01619">
    <property type="entry name" value="Pro_dh"/>
    <property type="match status" value="1"/>
</dbReference>
<dbReference type="SUPFAM" id="SSF51730">
    <property type="entry name" value="FAD-linked oxidoreductase"/>
    <property type="match status" value="1"/>
</dbReference>
<dbReference type="AlphaFoldDB" id="A0A6J7C6A8"/>
<dbReference type="Gene3D" id="3.40.309.10">
    <property type="entry name" value="Aldehyde Dehydrogenase, Chain A, domain 2"/>
    <property type="match status" value="1"/>
</dbReference>
<dbReference type="PANTHER" id="PTHR42862">
    <property type="entry name" value="DELTA-1-PYRROLINE-5-CARBOXYLATE DEHYDROGENASE 1, ISOFORM A-RELATED"/>
    <property type="match status" value="1"/>
</dbReference>
<accession>A0A6J7C6A8</accession>
<gene>
    <name evidence="10" type="ORF">UFOPK2656_01600</name>
    <name evidence="11" type="ORF">UFOPK3267_03197</name>
    <name evidence="12" type="ORF">UFOPK3651_01078</name>
    <name evidence="13" type="ORF">UFOPK3931_02663</name>
    <name evidence="9" type="ORF">UFOPK4189_01221</name>
</gene>
<evidence type="ECO:0000313" key="12">
    <source>
        <dbReference type="EMBL" id="CAB4924574.1"/>
    </source>
</evidence>
<dbReference type="InterPro" id="IPR029510">
    <property type="entry name" value="Ald_DH_CS_GLU"/>
</dbReference>
<dbReference type="PIRSF" id="PIRSF000197">
    <property type="entry name" value="Bifunct_PutA"/>
    <property type="match status" value="1"/>
</dbReference>
<proteinExistence type="predicted"/>
<evidence type="ECO:0000313" key="10">
    <source>
        <dbReference type="EMBL" id="CAB4723856.1"/>
    </source>
</evidence>
<protein>
    <recommendedName>
        <fullName evidence="2">L-glutamate gamma-semialdehyde dehydrogenase</fullName>
        <ecNumber evidence="2">1.2.1.88</ecNumber>
    </recommendedName>
</protein>
<organism evidence="11">
    <name type="scientific">freshwater metagenome</name>
    <dbReference type="NCBI Taxonomy" id="449393"/>
    <lineage>
        <taxon>unclassified sequences</taxon>
        <taxon>metagenomes</taxon>
        <taxon>ecological metagenomes</taxon>
    </lineage>
</organism>
<dbReference type="PANTHER" id="PTHR42862:SF1">
    <property type="entry name" value="DELTA-1-PYRROLINE-5-CARBOXYLATE DEHYDROGENASE 2, ISOFORM A-RELATED"/>
    <property type="match status" value="1"/>
</dbReference>
<keyword evidence="4" id="KW-0520">NAD</keyword>
<evidence type="ECO:0000256" key="2">
    <source>
        <dbReference type="ARBA" id="ARBA00012884"/>
    </source>
</evidence>
<dbReference type="Pfam" id="PF00171">
    <property type="entry name" value="Aldedh"/>
    <property type="match status" value="1"/>
</dbReference>
<evidence type="ECO:0000313" key="11">
    <source>
        <dbReference type="EMBL" id="CAB4853662.1"/>
    </source>
</evidence>
<dbReference type="Gene3D" id="3.20.20.220">
    <property type="match status" value="1"/>
</dbReference>
<evidence type="ECO:0000256" key="4">
    <source>
        <dbReference type="ARBA" id="ARBA00023027"/>
    </source>
</evidence>
<comment type="catalytic activity">
    <reaction evidence="5">
        <text>L-glutamate 5-semialdehyde + NAD(+) + H2O = L-glutamate + NADH + 2 H(+)</text>
        <dbReference type="Rhea" id="RHEA:30235"/>
        <dbReference type="ChEBI" id="CHEBI:15377"/>
        <dbReference type="ChEBI" id="CHEBI:15378"/>
        <dbReference type="ChEBI" id="CHEBI:29985"/>
        <dbReference type="ChEBI" id="CHEBI:57540"/>
        <dbReference type="ChEBI" id="CHEBI:57945"/>
        <dbReference type="ChEBI" id="CHEBI:58066"/>
        <dbReference type="EC" id="1.2.1.88"/>
    </reaction>
</comment>
<dbReference type="GO" id="GO:0004657">
    <property type="term" value="F:proline dehydrogenase activity"/>
    <property type="evidence" value="ECO:0007669"/>
    <property type="project" value="InterPro"/>
</dbReference>
<feature type="domain" description="Proline dehydrogenase" evidence="8">
    <location>
        <begin position="128"/>
        <end position="417"/>
    </location>
</feature>
<dbReference type="Gene3D" id="3.40.605.10">
    <property type="entry name" value="Aldehyde Dehydrogenase, Chain A, domain 1"/>
    <property type="match status" value="1"/>
</dbReference>
<evidence type="ECO:0000256" key="6">
    <source>
        <dbReference type="SAM" id="MobiDB-lite"/>
    </source>
</evidence>
<dbReference type="PROSITE" id="PS00070">
    <property type="entry name" value="ALDEHYDE_DEHYDR_CYS"/>
    <property type="match status" value="1"/>
</dbReference>
<dbReference type="EMBL" id="CAFBIY010000304">
    <property type="protein sequence ID" value="CAB4853662.1"/>
    <property type="molecule type" value="Genomic_DNA"/>
</dbReference>
<dbReference type="GO" id="GO:0003842">
    <property type="term" value="F:L-glutamate gamma-semialdehyde dehydrogenase activity"/>
    <property type="evidence" value="ECO:0007669"/>
    <property type="project" value="UniProtKB-EC"/>
</dbReference>
<dbReference type="InterPro" id="IPR016160">
    <property type="entry name" value="Ald_DH_CS_CYS"/>
</dbReference>
<comment type="pathway">
    <text evidence="1">Amino-acid degradation; L-proline degradation into L-glutamate; L-glutamate from L-proline: step 2/2.</text>
</comment>
<dbReference type="InterPro" id="IPR016162">
    <property type="entry name" value="Ald_DH_N"/>
</dbReference>